<dbReference type="GO" id="GO:0004518">
    <property type="term" value="F:nuclease activity"/>
    <property type="evidence" value="ECO:0007669"/>
    <property type="project" value="InterPro"/>
</dbReference>
<dbReference type="InterPro" id="IPR036104">
    <property type="entry name" value="BFN_sf"/>
</dbReference>
<reference evidence="1 2" key="1">
    <citation type="submission" date="2017-02" db="EMBL/GenBank/DDBJ databases">
        <title>Prevalence of linear plasmids in Cutibacterium acnes isolates obtained from cancerous prostatic tissue.</title>
        <authorList>
            <person name="Davidsson S."/>
            <person name="Bruggemann H."/>
        </authorList>
    </citation>
    <scope>NUCLEOTIDE SEQUENCE [LARGE SCALE GENOMIC DNA]</scope>
    <source>
        <strain evidence="1 2">11-78</strain>
    </source>
</reference>
<comment type="caution">
    <text evidence="1">The sequence shown here is derived from an EMBL/GenBank/DDBJ whole genome shotgun (WGS) entry which is preliminary data.</text>
</comment>
<proteinExistence type="predicted"/>
<dbReference type="SUPFAM" id="SSF103256">
    <property type="entry name" value="Hypothetical protein TM0160"/>
    <property type="match status" value="1"/>
</dbReference>
<dbReference type="Proteomes" id="UP000226191">
    <property type="component" value="Unassembled WGS sequence"/>
</dbReference>
<accession>A0A2B7IHI0</accession>
<protein>
    <submittedName>
        <fullName evidence="1">Uncharacterized protein</fullName>
    </submittedName>
</protein>
<organism evidence="1 2">
    <name type="scientific">Cutibacterium acnes</name>
    <name type="common">Propionibacterium acnes</name>
    <dbReference type="NCBI Taxonomy" id="1747"/>
    <lineage>
        <taxon>Bacteria</taxon>
        <taxon>Bacillati</taxon>
        <taxon>Actinomycetota</taxon>
        <taxon>Actinomycetes</taxon>
        <taxon>Propionibacteriales</taxon>
        <taxon>Propionibacteriaceae</taxon>
        <taxon>Cutibacterium</taxon>
    </lineage>
</organism>
<dbReference type="EMBL" id="MVCE01000001">
    <property type="protein sequence ID" value="PGF36554.1"/>
    <property type="molecule type" value="Genomic_DNA"/>
</dbReference>
<dbReference type="OrthoDB" id="9788698at2"/>
<dbReference type="Gene3D" id="3.10.690.10">
    <property type="entry name" value="Bifunctional nuclease domain"/>
    <property type="match status" value="1"/>
</dbReference>
<name>A0A2B7IHI0_CUTAC</name>
<evidence type="ECO:0000313" key="1">
    <source>
        <dbReference type="EMBL" id="PGF36554.1"/>
    </source>
</evidence>
<dbReference type="RefSeq" id="WP_002515026.1">
    <property type="nucleotide sequence ID" value="NZ_AP022844.1"/>
</dbReference>
<evidence type="ECO:0000313" key="2">
    <source>
        <dbReference type="Proteomes" id="UP000226191"/>
    </source>
</evidence>
<dbReference type="PROSITE" id="PS51658">
    <property type="entry name" value="BFN"/>
    <property type="match status" value="1"/>
</dbReference>
<dbReference type="GeneID" id="92857056"/>
<gene>
    <name evidence="1" type="ORF">B1B09_02765</name>
</gene>
<sequence length="159" mass="17286">MVLLEVAEIRTEPVSGAAVLLLREADGRRHLALWIADPEKTAIADAINETEPVRPLTHDLLARAIAVLCEEEPQCIITKVEDGIWFGELVLGDMRIDARPSDLVALALRLPVPIWCTEEVISTAGILLDAGPEDALEEFRHFLDDVSPDDFGPGPSTSG</sequence>
<dbReference type="Pfam" id="PF02577">
    <property type="entry name" value="BFN_dom"/>
    <property type="match status" value="1"/>
</dbReference>
<dbReference type="InterPro" id="IPR003729">
    <property type="entry name" value="Bi_nuclease_dom"/>
</dbReference>
<dbReference type="AlphaFoldDB" id="A0A2B7IHI0"/>